<name>A0A136J239_9PEZI</name>
<proteinExistence type="predicted"/>
<keyword evidence="2" id="KW-1185">Reference proteome</keyword>
<dbReference type="AlphaFoldDB" id="A0A136J239"/>
<accession>A0A136J239</accession>
<evidence type="ECO:0000313" key="2">
    <source>
        <dbReference type="Proteomes" id="UP000070501"/>
    </source>
</evidence>
<organism evidence="1 2">
    <name type="scientific">Microdochium bolleyi</name>
    <dbReference type="NCBI Taxonomy" id="196109"/>
    <lineage>
        <taxon>Eukaryota</taxon>
        <taxon>Fungi</taxon>
        <taxon>Dikarya</taxon>
        <taxon>Ascomycota</taxon>
        <taxon>Pezizomycotina</taxon>
        <taxon>Sordariomycetes</taxon>
        <taxon>Xylariomycetidae</taxon>
        <taxon>Xylariales</taxon>
        <taxon>Microdochiaceae</taxon>
        <taxon>Microdochium</taxon>
    </lineage>
</organism>
<evidence type="ECO:0000313" key="1">
    <source>
        <dbReference type="EMBL" id="KXJ91320.1"/>
    </source>
</evidence>
<gene>
    <name evidence="1" type="ORF">Micbo1qcDRAFT_162979</name>
</gene>
<reference evidence="2" key="1">
    <citation type="submission" date="2016-02" db="EMBL/GenBank/DDBJ databases">
        <title>Draft genome sequence of Microdochium bolleyi, a fungal endophyte of beachgrass.</title>
        <authorList>
            <consortium name="DOE Joint Genome Institute"/>
            <person name="David A.S."/>
            <person name="May G."/>
            <person name="Haridas S."/>
            <person name="Lim J."/>
            <person name="Wang M."/>
            <person name="Labutti K."/>
            <person name="Lipzen A."/>
            <person name="Barry K."/>
            <person name="Grigoriev I.V."/>
        </authorList>
    </citation>
    <scope>NUCLEOTIDE SEQUENCE [LARGE SCALE GENOMIC DNA]</scope>
    <source>
        <strain evidence="2">J235TASD1</strain>
    </source>
</reference>
<dbReference type="EMBL" id="KQ964250">
    <property type="protein sequence ID" value="KXJ91320.1"/>
    <property type="molecule type" value="Genomic_DNA"/>
</dbReference>
<dbReference type="Proteomes" id="UP000070501">
    <property type="component" value="Unassembled WGS sequence"/>
</dbReference>
<sequence>MAPSTLCLIPLPTPPICFSIFHHPSAEYGCSRVVLCVTQAVTNYLRHGLLHHSTSFWQIVLGAAPKCRTGIPAYTPILAVI</sequence>
<protein>
    <submittedName>
        <fullName evidence="1">Uncharacterized protein</fullName>
    </submittedName>
</protein>
<dbReference type="InParanoid" id="A0A136J239"/>